<dbReference type="Proteomes" id="UP000310158">
    <property type="component" value="Unassembled WGS sequence"/>
</dbReference>
<protein>
    <submittedName>
        <fullName evidence="1">Uncharacterized protein</fullName>
    </submittedName>
</protein>
<reference evidence="1 2" key="1">
    <citation type="submission" date="2019-02" db="EMBL/GenBank/DDBJ databases">
        <title>Genome sequencing of the rare red list fungi Bondarzewia mesenterica.</title>
        <authorList>
            <person name="Buettner E."/>
            <person name="Kellner H."/>
        </authorList>
    </citation>
    <scope>NUCLEOTIDE SEQUENCE [LARGE SCALE GENOMIC DNA]</scope>
    <source>
        <strain evidence="1 2">DSM 108281</strain>
    </source>
</reference>
<dbReference type="AlphaFoldDB" id="A0A4S4M284"/>
<accession>A0A4S4M284</accession>
<organism evidence="1 2">
    <name type="scientific">Bondarzewia mesenterica</name>
    <dbReference type="NCBI Taxonomy" id="1095465"/>
    <lineage>
        <taxon>Eukaryota</taxon>
        <taxon>Fungi</taxon>
        <taxon>Dikarya</taxon>
        <taxon>Basidiomycota</taxon>
        <taxon>Agaricomycotina</taxon>
        <taxon>Agaricomycetes</taxon>
        <taxon>Russulales</taxon>
        <taxon>Bondarzewiaceae</taxon>
        <taxon>Bondarzewia</taxon>
    </lineage>
</organism>
<gene>
    <name evidence="1" type="ORF">EW146_g1933</name>
</gene>
<sequence>MLLEFEDLRIDILSAACQLPREFHIRHTFWLRLRLRLRDDVSLSFGPSTCFPFFAGFLSEDSPAGLSTDGPFFVPRLHPSLAGYPSKLGRLTSHSGITASLVSPSTEHLVEVSALSLMRVADLIVGR</sequence>
<evidence type="ECO:0000313" key="1">
    <source>
        <dbReference type="EMBL" id="THH19149.1"/>
    </source>
</evidence>
<dbReference type="EMBL" id="SGPL01000053">
    <property type="protein sequence ID" value="THH19149.1"/>
    <property type="molecule type" value="Genomic_DNA"/>
</dbReference>
<name>A0A4S4M284_9AGAM</name>
<comment type="caution">
    <text evidence="1">The sequence shown here is derived from an EMBL/GenBank/DDBJ whole genome shotgun (WGS) entry which is preliminary data.</text>
</comment>
<keyword evidence="2" id="KW-1185">Reference proteome</keyword>
<proteinExistence type="predicted"/>
<evidence type="ECO:0000313" key="2">
    <source>
        <dbReference type="Proteomes" id="UP000310158"/>
    </source>
</evidence>